<dbReference type="Gene3D" id="3.90.550.10">
    <property type="entry name" value="Spore Coat Polysaccharide Biosynthesis Protein SpsA, Chain A"/>
    <property type="match status" value="1"/>
</dbReference>
<evidence type="ECO:0000313" key="4">
    <source>
        <dbReference type="Proteomes" id="UP000664096"/>
    </source>
</evidence>
<sequence>MKENCLGIIIPAWNAAKTIHRSLNGILEQMLNGDFDRIIVLVVVNDGSAESLKAAELFRERFEASGFEFRVLTSPKGRRNAIMRAEAQLPPCHRLYLDQDASLSANALKELGKCFTEAAGPNFATFQISFTRSRSVLVRAFMRAWLFSPYVRSSPVTAGVYAVSYEGRKLWTELPDIQADDKFVRLLFKPHQRRLIDSAQYEVLSEPGVLALIKARCRYRRYNAELAERFANRQAYDFPRWSGIVETLKAPRMWIDVVVALSLLLISGVYGGLFEHRRRNS</sequence>
<feature type="transmembrane region" description="Helical" evidence="1">
    <location>
        <begin position="253"/>
        <end position="273"/>
    </location>
</feature>
<evidence type="ECO:0000313" key="3">
    <source>
        <dbReference type="EMBL" id="MBN9673496.1"/>
    </source>
</evidence>
<dbReference type="EMBL" id="JAEKJZ010000007">
    <property type="protein sequence ID" value="MBN9673496.1"/>
    <property type="molecule type" value="Genomic_DNA"/>
</dbReference>
<keyword evidence="1" id="KW-0812">Transmembrane</keyword>
<keyword evidence="1" id="KW-1133">Transmembrane helix</keyword>
<accession>A0A939J2S5</accession>
<organism evidence="3 4">
    <name type="scientific">Roseibium aggregatum</name>
    <dbReference type="NCBI Taxonomy" id="187304"/>
    <lineage>
        <taxon>Bacteria</taxon>
        <taxon>Pseudomonadati</taxon>
        <taxon>Pseudomonadota</taxon>
        <taxon>Alphaproteobacteria</taxon>
        <taxon>Hyphomicrobiales</taxon>
        <taxon>Stappiaceae</taxon>
        <taxon>Roseibium</taxon>
    </lineage>
</organism>
<feature type="domain" description="Glycosyltransferase 2-like" evidence="2">
    <location>
        <begin position="8"/>
        <end position="111"/>
    </location>
</feature>
<evidence type="ECO:0000259" key="2">
    <source>
        <dbReference type="Pfam" id="PF00535"/>
    </source>
</evidence>
<dbReference type="AlphaFoldDB" id="A0A939J2S5"/>
<dbReference type="CDD" id="cd00761">
    <property type="entry name" value="Glyco_tranf_GTA_type"/>
    <property type="match status" value="1"/>
</dbReference>
<dbReference type="InterPro" id="IPR029044">
    <property type="entry name" value="Nucleotide-diphossugar_trans"/>
</dbReference>
<dbReference type="InterPro" id="IPR001173">
    <property type="entry name" value="Glyco_trans_2-like"/>
</dbReference>
<dbReference type="RefSeq" id="WP_207143358.1">
    <property type="nucleotide sequence ID" value="NZ_JAEKJZ010000007.1"/>
</dbReference>
<keyword evidence="1" id="KW-0472">Membrane</keyword>
<evidence type="ECO:0000256" key="1">
    <source>
        <dbReference type="SAM" id="Phobius"/>
    </source>
</evidence>
<comment type="caution">
    <text evidence="3">The sequence shown here is derived from an EMBL/GenBank/DDBJ whole genome shotgun (WGS) entry which is preliminary data.</text>
</comment>
<dbReference type="Proteomes" id="UP000664096">
    <property type="component" value="Unassembled WGS sequence"/>
</dbReference>
<name>A0A939J2S5_9HYPH</name>
<reference evidence="3" key="1">
    <citation type="submission" date="2020-12" db="EMBL/GenBank/DDBJ databases">
        <title>Oil enriched cultivation method for isolating marine PHA-producing bacteria.</title>
        <authorList>
            <person name="Zheng W."/>
            <person name="Yu S."/>
            <person name="Huang Y."/>
        </authorList>
    </citation>
    <scope>NUCLEOTIDE SEQUENCE</scope>
    <source>
        <strain evidence="3">SY-2-12</strain>
    </source>
</reference>
<dbReference type="SUPFAM" id="SSF53448">
    <property type="entry name" value="Nucleotide-diphospho-sugar transferases"/>
    <property type="match status" value="1"/>
</dbReference>
<dbReference type="Pfam" id="PF00535">
    <property type="entry name" value="Glycos_transf_2"/>
    <property type="match status" value="1"/>
</dbReference>
<gene>
    <name evidence="3" type="ORF">JF539_24270</name>
</gene>
<proteinExistence type="predicted"/>
<protein>
    <submittedName>
        <fullName evidence="3">Glycosyltransferase</fullName>
    </submittedName>
</protein>